<dbReference type="GO" id="GO:0006508">
    <property type="term" value="P:proteolysis"/>
    <property type="evidence" value="ECO:0007669"/>
    <property type="project" value="InterPro"/>
</dbReference>
<comment type="similarity">
    <text evidence="1">Belongs to the peptidase S13 family.</text>
</comment>
<keyword evidence="2 3" id="KW-0378">Hydrolase</keyword>
<keyword evidence="3" id="KW-0645">Protease</keyword>
<dbReference type="SUPFAM" id="SSF56601">
    <property type="entry name" value="beta-lactamase/transpeptidase-like"/>
    <property type="match status" value="1"/>
</dbReference>
<dbReference type="AlphaFoldDB" id="A0A841FTU5"/>
<dbReference type="InterPro" id="IPR006311">
    <property type="entry name" value="TAT_signal"/>
</dbReference>
<dbReference type="PANTHER" id="PTHR30023">
    <property type="entry name" value="D-ALANYL-D-ALANINE CARBOXYPEPTIDASE"/>
    <property type="match status" value="1"/>
</dbReference>
<dbReference type="EMBL" id="JACHGT010000010">
    <property type="protein sequence ID" value="MBB6036757.1"/>
    <property type="molecule type" value="Genomic_DNA"/>
</dbReference>
<dbReference type="GO" id="GO:0009002">
    <property type="term" value="F:serine-type D-Ala-D-Ala carboxypeptidase activity"/>
    <property type="evidence" value="ECO:0007669"/>
    <property type="project" value="UniProtKB-EC"/>
</dbReference>
<reference evidence="3 4" key="1">
    <citation type="submission" date="2020-08" db="EMBL/GenBank/DDBJ databases">
        <title>Genomic Encyclopedia of Type Strains, Phase IV (KMG-IV): sequencing the most valuable type-strain genomes for metagenomic binning, comparative biology and taxonomic classification.</title>
        <authorList>
            <person name="Goeker M."/>
        </authorList>
    </citation>
    <scope>NUCLEOTIDE SEQUENCE [LARGE SCALE GENOMIC DNA]</scope>
    <source>
        <strain evidence="3 4">YIM 65646</strain>
    </source>
</reference>
<dbReference type="EC" id="3.4.21.-" evidence="3"/>
<dbReference type="InterPro" id="IPR000667">
    <property type="entry name" value="Peptidase_S13"/>
</dbReference>
<gene>
    <name evidence="3" type="ORF">HNR73_004630</name>
</gene>
<organism evidence="3 4">
    <name type="scientific">Phytomonospora endophytica</name>
    <dbReference type="NCBI Taxonomy" id="714109"/>
    <lineage>
        <taxon>Bacteria</taxon>
        <taxon>Bacillati</taxon>
        <taxon>Actinomycetota</taxon>
        <taxon>Actinomycetes</taxon>
        <taxon>Micromonosporales</taxon>
        <taxon>Micromonosporaceae</taxon>
        <taxon>Phytomonospora</taxon>
    </lineage>
</organism>
<dbReference type="Gene3D" id="3.40.710.10">
    <property type="entry name" value="DD-peptidase/beta-lactamase superfamily"/>
    <property type="match status" value="1"/>
</dbReference>
<dbReference type="InterPro" id="IPR012338">
    <property type="entry name" value="Beta-lactam/transpept-like"/>
</dbReference>
<name>A0A841FTU5_9ACTN</name>
<evidence type="ECO:0000313" key="4">
    <source>
        <dbReference type="Proteomes" id="UP000548476"/>
    </source>
</evidence>
<evidence type="ECO:0000256" key="2">
    <source>
        <dbReference type="ARBA" id="ARBA00022801"/>
    </source>
</evidence>
<dbReference type="EC" id="3.4.16.4" evidence="3"/>
<dbReference type="PANTHER" id="PTHR30023:SF0">
    <property type="entry name" value="PENICILLIN-SENSITIVE CARBOXYPEPTIDASE A"/>
    <property type="match status" value="1"/>
</dbReference>
<dbReference type="NCBIfam" id="TIGR00666">
    <property type="entry name" value="PBP4"/>
    <property type="match status" value="1"/>
</dbReference>
<sequence length="538" mass="56588">MAQVPPHPRTQAPRWGRRSVLGMLGAAPLAAAGSLLGPHTATAAGSSRDLDARVRAITGRPEFAGAHWGMEFRYADTGEAAYSVEPGTLFTAASSMKVFVAGTAFAALGADRRFHTTVHRTGRVVKGVLHGDLVLVAGGDLLIGGRLRRDGTIALPEPDHSYGTMPGARPAPGDPLAVVDDLAAQVARQGLRRVEGRVLIDTSLFREAQEDMANGGLKATISPIMVNDNIVDVTVVPGARPGDLARLRVSPRTGHVTVRNDVTTTDGTGQPRRLAFTADTAAPDGSRTVTLTGDVTAGGPDQFIAYFVAEPTRFAATLFAESLRRHGVHARPSAETPGGDDGRHLLAEHVSPPLHDQVKVMLKVSSNLHTVTFPYVVGATAGGDPAAPKARYSALRRELFAEAGLDPDTAESPGDLYTPATFTTFLRHVSRRRDFRRFREALPIMGVDGSLKDVQPGSPAAGHVYGKTGTAALMPPPGDPAPVALNKALAGFVRLPSGRWVTFGLFMNQRLPGGDPMAHGGVVAQAMGEIATAAYLTL</sequence>
<dbReference type="Gene3D" id="3.50.80.20">
    <property type="entry name" value="D-Ala-D-Ala carboxypeptidase C, peptidase S13"/>
    <property type="match status" value="1"/>
</dbReference>
<proteinExistence type="inferred from homology"/>
<dbReference type="PROSITE" id="PS51318">
    <property type="entry name" value="TAT"/>
    <property type="match status" value="1"/>
</dbReference>
<keyword evidence="4" id="KW-1185">Reference proteome</keyword>
<protein>
    <submittedName>
        <fullName evidence="3">D-alanyl-D-alanine carboxypeptidase/D-alanyl-D-alanine-endopeptidase (Penicillin-binding protein 4)</fullName>
        <ecNumber evidence="3">3.4.16.4</ecNumber>
        <ecNumber evidence="3">3.4.21.-</ecNumber>
    </submittedName>
</protein>
<accession>A0A841FTU5</accession>
<dbReference type="GO" id="GO:0000270">
    <property type="term" value="P:peptidoglycan metabolic process"/>
    <property type="evidence" value="ECO:0007669"/>
    <property type="project" value="TreeGrafter"/>
</dbReference>
<comment type="caution">
    <text evidence="3">The sequence shown here is derived from an EMBL/GenBank/DDBJ whole genome shotgun (WGS) entry which is preliminary data.</text>
</comment>
<evidence type="ECO:0000313" key="3">
    <source>
        <dbReference type="EMBL" id="MBB6036757.1"/>
    </source>
</evidence>
<dbReference type="Proteomes" id="UP000548476">
    <property type="component" value="Unassembled WGS sequence"/>
</dbReference>
<evidence type="ECO:0000256" key="1">
    <source>
        <dbReference type="ARBA" id="ARBA00006096"/>
    </source>
</evidence>
<keyword evidence="3" id="KW-0121">Carboxypeptidase</keyword>
<dbReference type="RefSeq" id="WP_184789599.1">
    <property type="nucleotide sequence ID" value="NZ_BONT01000058.1"/>
</dbReference>
<dbReference type="Pfam" id="PF02113">
    <property type="entry name" value="Peptidase_S13"/>
    <property type="match status" value="1"/>
</dbReference>